<dbReference type="OrthoDB" id="9800801at2"/>
<dbReference type="Gene3D" id="3.40.50.150">
    <property type="entry name" value="Vaccinia Virus protein VP39"/>
    <property type="match status" value="1"/>
</dbReference>
<gene>
    <name evidence="11" type="ORF">SAMN06264849_11440</name>
</gene>
<evidence type="ECO:0000256" key="2">
    <source>
        <dbReference type="ARBA" id="ARBA00022603"/>
    </source>
</evidence>
<dbReference type="GO" id="GO:0009307">
    <property type="term" value="P:DNA restriction-modification system"/>
    <property type="evidence" value="ECO:0007669"/>
    <property type="project" value="UniProtKB-KW"/>
</dbReference>
<protein>
    <recommendedName>
        <fullName evidence="8">Methyltransferase</fullName>
        <ecNumber evidence="8">2.1.1.-</ecNumber>
    </recommendedName>
</protein>
<evidence type="ECO:0000256" key="5">
    <source>
        <dbReference type="ARBA" id="ARBA00022747"/>
    </source>
</evidence>
<proteinExistence type="inferred from homology"/>
<evidence type="ECO:0000256" key="3">
    <source>
        <dbReference type="ARBA" id="ARBA00022679"/>
    </source>
</evidence>
<keyword evidence="5" id="KW-0680">Restriction system</keyword>
<dbReference type="GO" id="GO:0032259">
    <property type="term" value="P:methylation"/>
    <property type="evidence" value="ECO:0007669"/>
    <property type="project" value="UniProtKB-KW"/>
</dbReference>
<evidence type="ECO:0000256" key="6">
    <source>
        <dbReference type="ARBA" id="ARBA00023125"/>
    </source>
</evidence>
<dbReference type="SUPFAM" id="SSF53335">
    <property type="entry name" value="S-adenosyl-L-methionine-dependent methyltransferases"/>
    <property type="match status" value="1"/>
</dbReference>
<dbReference type="GO" id="GO:0015667">
    <property type="term" value="F:site-specific DNA-methyltransferase (cytosine-N4-specific) activity"/>
    <property type="evidence" value="ECO:0007669"/>
    <property type="project" value="UniProtKB-EC"/>
</dbReference>
<evidence type="ECO:0000256" key="7">
    <source>
        <dbReference type="ARBA" id="ARBA00049120"/>
    </source>
</evidence>
<evidence type="ECO:0000256" key="4">
    <source>
        <dbReference type="ARBA" id="ARBA00022691"/>
    </source>
</evidence>
<dbReference type="InterPro" id="IPR017985">
    <property type="entry name" value="MeTrfase_CN4_CS"/>
</dbReference>
<dbReference type="Proteomes" id="UP000315636">
    <property type="component" value="Unassembled WGS sequence"/>
</dbReference>
<feature type="domain" description="DNA methylase N-4/N-6" evidence="10">
    <location>
        <begin position="26"/>
        <end position="99"/>
    </location>
</feature>
<evidence type="ECO:0000313" key="12">
    <source>
        <dbReference type="Proteomes" id="UP000315636"/>
    </source>
</evidence>
<evidence type="ECO:0000256" key="1">
    <source>
        <dbReference type="ARBA" id="ARBA00010203"/>
    </source>
</evidence>
<dbReference type="EMBL" id="FXTI01000014">
    <property type="protein sequence ID" value="SMO92214.1"/>
    <property type="molecule type" value="Genomic_DNA"/>
</dbReference>
<dbReference type="AlphaFoldDB" id="A0A521F827"/>
<keyword evidence="2 11" id="KW-0489">Methyltransferase</keyword>
<evidence type="ECO:0000256" key="9">
    <source>
        <dbReference type="SAM" id="MobiDB-lite"/>
    </source>
</evidence>
<keyword evidence="6" id="KW-0238">DNA-binding</keyword>
<keyword evidence="12" id="KW-1185">Reference proteome</keyword>
<dbReference type="EC" id="2.1.1.-" evidence="8"/>
<evidence type="ECO:0000259" key="10">
    <source>
        <dbReference type="Pfam" id="PF01555"/>
    </source>
</evidence>
<keyword evidence="4" id="KW-0949">S-adenosyl-L-methionine</keyword>
<accession>A0A521F827</accession>
<dbReference type="RefSeq" id="WP_142506632.1">
    <property type="nucleotide sequence ID" value="NZ_FXTI01000014.1"/>
</dbReference>
<dbReference type="GO" id="GO:0008170">
    <property type="term" value="F:N-methyltransferase activity"/>
    <property type="evidence" value="ECO:0007669"/>
    <property type="project" value="InterPro"/>
</dbReference>
<dbReference type="GO" id="GO:0003677">
    <property type="term" value="F:DNA binding"/>
    <property type="evidence" value="ECO:0007669"/>
    <property type="project" value="UniProtKB-KW"/>
</dbReference>
<name>A0A521F827_9BACL</name>
<comment type="similarity">
    <text evidence="1">Belongs to the N(4)/N(6)-methyltransferase family. N(4) subfamily.</text>
</comment>
<keyword evidence="3" id="KW-0808">Transferase</keyword>
<reference evidence="11 12" key="1">
    <citation type="submission" date="2017-05" db="EMBL/GenBank/DDBJ databases">
        <authorList>
            <person name="Varghese N."/>
            <person name="Submissions S."/>
        </authorList>
    </citation>
    <scope>NUCLEOTIDE SEQUENCE [LARGE SCALE GENOMIC DNA]</scope>
    <source>
        <strain evidence="11 12">DSM 45474</strain>
    </source>
</reference>
<dbReference type="PRINTS" id="PR00508">
    <property type="entry name" value="S21N4MTFRASE"/>
</dbReference>
<sequence>MLFETNRIYNCDVLEALREMPAGFFHTCVTSPPYWGLRDYGQPGQIGLEDTPEEYIEKIVEVFREVRRVLRDDGTLWLNLGDSYAQNGRSTNNKGFNERSGNASGQRKQEVQKPKRVVPDYIKIANKRINRVRQLSLDFKEVTNDKSVTPTSAKTI</sequence>
<dbReference type="InterPro" id="IPR002941">
    <property type="entry name" value="DNA_methylase_N4/N6"/>
</dbReference>
<feature type="compositionally biased region" description="Polar residues" evidence="9">
    <location>
        <begin position="88"/>
        <end position="106"/>
    </location>
</feature>
<organism evidence="11 12">
    <name type="scientific">Melghirimyces algeriensis</name>
    <dbReference type="NCBI Taxonomy" id="910412"/>
    <lineage>
        <taxon>Bacteria</taxon>
        <taxon>Bacillati</taxon>
        <taxon>Bacillota</taxon>
        <taxon>Bacilli</taxon>
        <taxon>Bacillales</taxon>
        <taxon>Thermoactinomycetaceae</taxon>
        <taxon>Melghirimyces</taxon>
    </lineage>
</organism>
<feature type="region of interest" description="Disordered" evidence="9">
    <location>
        <begin position="88"/>
        <end position="114"/>
    </location>
</feature>
<comment type="catalytic activity">
    <reaction evidence="7">
        <text>a 2'-deoxycytidine in DNA + S-adenosyl-L-methionine = an N(4)-methyl-2'-deoxycytidine in DNA + S-adenosyl-L-homocysteine + H(+)</text>
        <dbReference type="Rhea" id="RHEA:16857"/>
        <dbReference type="Rhea" id="RHEA-COMP:11369"/>
        <dbReference type="Rhea" id="RHEA-COMP:13674"/>
        <dbReference type="ChEBI" id="CHEBI:15378"/>
        <dbReference type="ChEBI" id="CHEBI:57856"/>
        <dbReference type="ChEBI" id="CHEBI:59789"/>
        <dbReference type="ChEBI" id="CHEBI:85452"/>
        <dbReference type="ChEBI" id="CHEBI:137933"/>
        <dbReference type="EC" id="2.1.1.113"/>
    </reaction>
</comment>
<dbReference type="PROSITE" id="PS00093">
    <property type="entry name" value="N4_MTASE"/>
    <property type="match status" value="1"/>
</dbReference>
<dbReference type="InterPro" id="IPR001091">
    <property type="entry name" value="RM_Methyltransferase"/>
</dbReference>
<dbReference type="InterPro" id="IPR029063">
    <property type="entry name" value="SAM-dependent_MTases_sf"/>
</dbReference>
<evidence type="ECO:0000313" key="11">
    <source>
        <dbReference type="EMBL" id="SMO92214.1"/>
    </source>
</evidence>
<evidence type="ECO:0000256" key="8">
    <source>
        <dbReference type="RuleBase" id="RU362026"/>
    </source>
</evidence>
<dbReference type="Pfam" id="PF01555">
    <property type="entry name" value="N6_N4_Mtase"/>
    <property type="match status" value="1"/>
</dbReference>